<accession>A0A9X1VFQ9</accession>
<keyword evidence="2" id="KW-1185">Reference proteome</keyword>
<reference evidence="1" key="1">
    <citation type="submission" date="2022-03" db="EMBL/GenBank/DDBJ databases">
        <title>Bacterial whole genome sequence for Hymenobacter sp. DH14.</title>
        <authorList>
            <person name="Le V."/>
        </authorList>
    </citation>
    <scope>NUCLEOTIDE SEQUENCE</scope>
    <source>
        <strain evidence="1">DH14</strain>
    </source>
</reference>
<gene>
    <name evidence="1" type="ORF">MON38_10920</name>
</gene>
<sequence length="139" mass="15575">MPQPAALPLLFTNAAGQLHEDPAGFLRATWGSAPRPSAAVQELFERMLLVLQHRQWARILVNQSQMRAFTPEEQRWVAHDWLPRAVVAGYRYGAVVVSPVAMVRLATSFITTSVMGLPLTYRSFDDEAEAESWLEQQPG</sequence>
<dbReference type="RefSeq" id="WP_241936205.1">
    <property type="nucleotide sequence ID" value="NZ_JALBGC010000003.1"/>
</dbReference>
<comment type="caution">
    <text evidence="1">The sequence shown here is derived from an EMBL/GenBank/DDBJ whole genome shotgun (WGS) entry which is preliminary data.</text>
</comment>
<evidence type="ECO:0000313" key="2">
    <source>
        <dbReference type="Proteomes" id="UP001139193"/>
    </source>
</evidence>
<organism evidence="1 2">
    <name type="scientific">Hymenobacter cyanobacteriorum</name>
    <dbReference type="NCBI Taxonomy" id="2926463"/>
    <lineage>
        <taxon>Bacteria</taxon>
        <taxon>Pseudomonadati</taxon>
        <taxon>Bacteroidota</taxon>
        <taxon>Cytophagia</taxon>
        <taxon>Cytophagales</taxon>
        <taxon>Hymenobacteraceae</taxon>
        <taxon>Hymenobacter</taxon>
    </lineage>
</organism>
<proteinExistence type="predicted"/>
<name>A0A9X1VFQ9_9BACT</name>
<dbReference type="EMBL" id="JALBGC010000003">
    <property type="protein sequence ID" value="MCI1187932.1"/>
    <property type="molecule type" value="Genomic_DNA"/>
</dbReference>
<dbReference type="Proteomes" id="UP001139193">
    <property type="component" value="Unassembled WGS sequence"/>
</dbReference>
<protein>
    <recommendedName>
        <fullName evidence="3">STAS/SEC14 domain-containing protein</fullName>
    </recommendedName>
</protein>
<dbReference type="AlphaFoldDB" id="A0A9X1VFQ9"/>
<evidence type="ECO:0008006" key="3">
    <source>
        <dbReference type="Google" id="ProtNLM"/>
    </source>
</evidence>
<evidence type="ECO:0000313" key="1">
    <source>
        <dbReference type="EMBL" id="MCI1187932.1"/>
    </source>
</evidence>